<proteinExistence type="inferred from homology"/>
<keyword evidence="9" id="KW-1185">Reference proteome</keyword>
<feature type="transmembrane region" description="Helical" evidence="7">
    <location>
        <begin position="171"/>
        <end position="188"/>
    </location>
</feature>
<evidence type="ECO:0000256" key="5">
    <source>
        <dbReference type="ARBA" id="ARBA00022989"/>
    </source>
</evidence>
<keyword evidence="6 7" id="KW-0472">Membrane</keyword>
<feature type="transmembrane region" description="Helical" evidence="7">
    <location>
        <begin position="343"/>
        <end position="360"/>
    </location>
</feature>
<dbReference type="Pfam" id="PF13440">
    <property type="entry name" value="Polysacc_synt_3"/>
    <property type="match status" value="1"/>
</dbReference>
<dbReference type="Proteomes" id="UP001203945">
    <property type="component" value="Unassembled WGS sequence"/>
</dbReference>
<feature type="transmembrane region" description="Helical" evidence="7">
    <location>
        <begin position="316"/>
        <end position="337"/>
    </location>
</feature>
<feature type="transmembrane region" description="Helical" evidence="7">
    <location>
        <begin position="100"/>
        <end position="120"/>
    </location>
</feature>
<feature type="transmembrane region" description="Helical" evidence="7">
    <location>
        <begin position="408"/>
        <end position="426"/>
    </location>
</feature>
<dbReference type="RefSeq" id="WP_255328727.1">
    <property type="nucleotide sequence ID" value="NZ_JAKZEU010000002.1"/>
</dbReference>
<protein>
    <submittedName>
        <fullName evidence="8">Oligosaccharide flippase family protein</fullName>
    </submittedName>
</protein>
<sequence length="461" mass="50415">MRQRPILRRYLGEPGSLRARSIETALWSFGGLGISRALSLVSNLIMTRLLLPEAFGLIAVVITIHVLAEMTSDIGVRQSVVRSERGADLDFLRTAWSVQIVRSFVVAGIVLIATFGVFLFGPRLSAPDSVYSDPHLPALMAVSTLVVLFRGMQSTAMFLAARQLQIGKVTLIEIGSQFITLTVMIILAQFHPTVWVLLFGLVFGSFVGMILTHLTYRDVPMRWHWDKEITGELWTFGRWLIGSSIAGFIVNQGDKLLVGALLDKTTFGFYVIALIWVQTGDIFISQVTDRIGMPVLSETLRSNRAGLRGVLAKVRLLTDGFTVAGFLGLLILGPVIIQLLYEPEYAAASAMIGFLGFRILTRRQAILNSVLLATGHSRGLAASIVVGAILMPITVPLTYRWLGLEATLLVIALIPLAGTPILLRSVKRALPEISIRSDVIHVVVTLLLALAAYVFGVPYLT</sequence>
<comment type="caution">
    <text evidence="8">The sequence shown here is derived from an EMBL/GenBank/DDBJ whole genome shotgun (WGS) entry which is preliminary data.</text>
</comment>
<keyword evidence="4 7" id="KW-0812">Transmembrane</keyword>
<gene>
    <name evidence="8" type="ORF">MLD63_04620</name>
</gene>
<organism evidence="8 9">
    <name type="scientific">Paracoccus albicereus</name>
    <dbReference type="NCBI Taxonomy" id="2922394"/>
    <lineage>
        <taxon>Bacteria</taxon>
        <taxon>Pseudomonadati</taxon>
        <taxon>Pseudomonadota</taxon>
        <taxon>Alphaproteobacteria</taxon>
        <taxon>Rhodobacterales</taxon>
        <taxon>Paracoccaceae</taxon>
        <taxon>Paracoccus</taxon>
    </lineage>
</organism>
<dbReference type="PANTHER" id="PTHR30250:SF10">
    <property type="entry name" value="LIPOPOLYSACCHARIDE BIOSYNTHESIS PROTEIN WZXC"/>
    <property type="match status" value="1"/>
</dbReference>
<feature type="transmembrane region" description="Helical" evidence="7">
    <location>
        <begin position="140"/>
        <end position="159"/>
    </location>
</feature>
<reference evidence="8 9" key="1">
    <citation type="submission" date="2022-03" db="EMBL/GenBank/DDBJ databases">
        <authorList>
            <person name="He Y."/>
        </authorList>
    </citation>
    <scope>NUCLEOTIDE SEQUENCE [LARGE SCALE GENOMIC DNA]</scope>
    <source>
        <strain evidence="8 9">TK19116</strain>
    </source>
</reference>
<feature type="transmembrane region" description="Helical" evidence="7">
    <location>
        <begin position="438"/>
        <end position="460"/>
    </location>
</feature>
<dbReference type="InterPro" id="IPR050833">
    <property type="entry name" value="Poly_Biosynth_Transport"/>
</dbReference>
<comment type="subcellular location">
    <subcellularLocation>
        <location evidence="1">Cell membrane</location>
        <topology evidence="1">Multi-pass membrane protein</topology>
    </subcellularLocation>
</comment>
<evidence type="ECO:0000256" key="6">
    <source>
        <dbReference type="ARBA" id="ARBA00023136"/>
    </source>
</evidence>
<keyword evidence="5 7" id="KW-1133">Transmembrane helix</keyword>
<feature type="transmembrane region" description="Helical" evidence="7">
    <location>
        <begin position="380"/>
        <end position="402"/>
    </location>
</feature>
<evidence type="ECO:0000256" key="7">
    <source>
        <dbReference type="SAM" id="Phobius"/>
    </source>
</evidence>
<evidence type="ECO:0000313" key="8">
    <source>
        <dbReference type="EMBL" id="MCQ0969710.1"/>
    </source>
</evidence>
<comment type="similarity">
    <text evidence="2">Belongs to the polysaccharide synthase family.</text>
</comment>
<keyword evidence="3" id="KW-1003">Cell membrane</keyword>
<feature type="transmembrane region" description="Helical" evidence="7">
    <location>
        <begin position="194"/>
        <end position="212"/>
    </location>
</feature>
<name>A0ABT1MN68_9RHOB</name>
<dbReference type="EMBL" id="JAKZEU010000002">
    <property type="protein sequence ID" value="MCQ0969710.1"/>
    <property type="molecule type" value="Genomic_DNA"/>
</dbReference>
<evidence type="ECO:0000256" key="2">
    <source>
        <dbReference type="ARBA" id="ARBA00007430"/>
    </source>
</evidence>
<evidence type="ECO:0000256" key="1">
    <source>
        <dbReference type="ARBA" id="ARBA00004651"/>
    </source>
</evidence>
<evidence type="ECO:0000313" key="9">
    <source>
        <dbReference type="Proteomes" id="UP001203945"/>
    </source>
</evidence>
<evidence type="ECO:0000256" key="3">
    <source>
        <dbReference type="ARBA" id="ARBA00022475"/>
    </source>
</evidence>
<evidence type="ECO:0000256" key="4">
    <source>
        <dbReference type="ARBA" id="ARBA00022692"/>
    </source>
</evidence>
<accession>A0ABT1MN68</accession>
<dbReference type="PANTHER" id="PTHR30250">
    <property type="entry name" value="PST FAMILY PREDICTED COLANIC ACID TRANSPORTER"/>
    <property type="match status" value="1"/>
</dbReference>